<dbReference type="GO" id="GO:0000172">
    <property type="term" value="C:ribonuclease MRP complex"/>
    <property type="evidence" value="ECO:0007669"/>
    <property type="project" value="InterPro"/>
</dbReference>
<dbReference type="EMBL" id="CAMGZC010000188">
    <property type="protein sequence ID" value="CAI0644762.1"/>
    <property type="molecule type" value="Genomic_DNA"/>
</dbReference>
<evidence type="ECO:0000256" key="4">
    <source>
        <dbReference type="ARBA" id="ARBA00022723"/>
    </source>
</evidence>
<feature type="region of interest" description="Disordered" evidence="7">
    <location>
        <begin position="194"/>
        <end position="216"/>
    </location>
</feature>
<feature type="region of interest" description="Disordered" evidence="7">
    <location>
        <begin position="508"/>
        <end position="529"/>
    </location>
</feature>
<dbReference type="InterPro" id="IPR006913">
    <property type="entry name" value="CENP-V/GFA"/>
</dbReference>
<evidence type="ECO:0000256" key="1">
    <source>
        <dbReference type="ARBA" id="ARBA00004123"/>
    </source>
</evidence>
<evidence type="ECO:0000259" key="8">
    <source>
        <dbReference type="PROSITE" id="PS51891"/>
    </source>
</evidence>
<keyword evidence="5" id="KW-0862">Zinc</keyword>
<dbReference type="Proteomes" id="UP001152533">
    <property type="component" value="Unassembled WGS sequence"/>
</dbReference>
<feature type="compositionally biased region" description="Basic residues" evidence="7">
    <location>
        <begin position="104"/>
        <end position="116"/>
    </location>
</feature>
<dbReference type="InterPro" id="IPR011057">
    <property type="entry name" value="Mss4-like_sf"/>
</dbReference>
<evidence type="ECO:0000256" key="6">
    <source>
        <dbReference type="ARBA" id="ARBA00023242"/>
    </source>
</evidence>
<comment type="similarity">
    <text evidence="2">Belongs to the Gfa family.</text>
</comment>
<dbReference type="SUPFAM" id="SSF51316">
    <property type="entry name" value="Mss4-like"/>
    <property type="match status" value="1"/>
</dbReference>
<feature type="domain" description="CENP-V/GFA" evidence="8">
    <location>
        <begin position="916"/>
        <end position="1045"/>
    </location>
</feature>
<dbReference type="PANTHER" id="PTHR22731">
    <property type="entry name" value="RIBONUCLEASES P/MRP PROTEIN SUBUNIT POP1"/>
    <property type="match status" value="1"/>
</dbReference>
<dbReference type="Pfam" id="PF06978">
    <property type="entry name" value="POP1_N"/>
    <property type="match status" value="1"/>
</dbReference>
<dbReference type="GO" id="GO:0046872">
    <property type="term" value="F:metal ion binding"/>
    <property type="evidence" value="ECO:0007669"/>
    <property type="project" value="UniProtKB-KW"/>
</dbReference>
<gene>
    <name evidence="9" type="ORF">CGXH109_LOCUS38720</name>
</gene>
<dbReference type="Pfam" id="PF22770">
    <property type="entry name" value="POP1_C"/>
    <property type="match status" value="1"/>
</dbReference>
<feature type="region of interest" description="Disordered" evidence="7">
    <location>
        <begin position="674"/>
        <end position="704"/>
    </location>
</feature>
<organism evidence="9 10">
    <name type="scientific">Colletotrichum noveboracense</name>
    <dbReference type="NCBI Taxonomy" id="2664923"/>
    <lineage>
        <taxon>Eukaryota</taxon>
        <taxon>Fungi</taxon>
        <taxon>Dikarya</taxon>
        <taxon>Ascomycota</taxon>
        <taxon>Pezizomycotina</taxon>
        <taxon>Sordariomycetes</taxon>
        <taxon>Hypocreomycetidae</taxon>
        <taxon>Glomerellales</taxon>
        <taxon>Glomerellaceae</taxon>
        <taxon>Colletotrichum</taxon>
        <taxon>Colletotrichum gloeosporioides species complex</taxon>
    </lineage>
</organism>
<feature type="region of interest" description="Disordered" evidence="7">
    <location>
        <begin position="1"/>
        <end position="43"/>
    </location>
</feature>
<dbReference type="GO" id="GO:0016846">
    <property type="term" value="F:carbon-sulfur lyase activity"/>
    <property type="evidence" value="ECO:0007669"/>
    <property type="project" value="InterPro"/>
</dbReference>
<dbReference type="InterPro" id="IPR039182">
    <property type="entry name" value="Pop1"/>
</dbReference>
<keyword evidence="4" id="KW-0479">Metal-binding</keyword>
<feature type="compositionally biased region" description="Polar residues" evidence="7">
    <location>
        <begin position="509"/>
        <end position="518"/>
    </location>
</feature>
<evidence type="ECO:0000313" key="10">
    <source>
        <dbReference type="Proteomes" id="UP001152533"/>
    </source>
</evidence>
<dbReference type="Gene3D" id="3.90.1590.10">
    <property type="entry name" value="glutathione-dependent formaldehyde- activating enzyme (gfa)"/>
    <property type="match status" value="1"/>
</dbReference>
<dbReference type="AlphaFoldDB" id="A0A9W4RNX7"/>
<name>A0A9W4RNX7_9PEZI</name>
<feature type="region of interest" description="Disordered" evidence="7">
    <location>
        <begin position="760"/>
        <end position="783"/>
    </location>
</feature>
<comment type="caution">
    <text evidence="9">The sequence shown here is derived from an EMBL/GenBank/DDBJ whole genome shotgun (WGS) entry which is preliminary data.</text>
</comment>
<feature type="compositionally biased region" description="Basic and acidic residues" evidence="7">
    <location>
        <begin position="201"/>
        <end position="210"/>
    </location>
</feature>
<dbReference type="PANTHER" id="PTHR22731:SF3">
    <property type="entry name" value="RIBONUCLEASES P_MRP PROTEIN SUBUNIT POP1"/>
    <property type="match status" value="1"/>
</dbReference>
<comment type="subcellular location">
    <subcellularLocation>
        <location evidence="1">Nucleus</location>
    </subcellularLocation>
</comment>
<keyword evidence="6" id="KW-0539">Nucleus</keyword>
<evidence type="ECO:0000256" key="3">
    <source>
        <dbReference type="ARBA" id="ARBA00022694"/>
    </source>
</evidence>
<feature type="region of interest" description="Disordered" evidence="7">
    <location>
        <begin position="88"/>
        <end position="116"/>
    </location>
</feature>
<evidence type="ECO:0000256" key="7">
    <source>
        <dbReference type="SAM" id="MobiDB-lite"/>
    </source>
</evidence>
<keyword evidence="10" id="KW-1185">Reference proteome</keyword>
<feature type="compositionally biased region" description="Gly residues" evidence="7">
    <location>
        <begin position="25"/>
        <end position="39"/>
    </location>
</feature>
<dbReference type="GO" id="GO:0001682">
    <property type="term" value="P:tRNA 5'-leader removal"/>
    <property type="evidence" value="ECO:0007669"/>
    <property type="project" value="InterPro"/>
</dbReference>
<dbReference type="Pfam" id="PF08170">
    <property type="entry name" value="POPLD"/>
    <property type="match status" value="1"/>
</dbReference>
<dbReference type="InterPro" id="IPR012590">
    <property type="entry name" value="POPLD_dom"/>
</dbReference>
<dbReference type="GO" id="GO:0005655">
    <property type="term" value="C:nucleolar ribonuclease P complex"/>
    <property type="evidence" value="ECO:0007669"/>
    <property type="project" value="InterPro"/>
</dbReference>
<protein>
    <recommendedName>
        <fullName evidence="8">CENP-V/GFA domain-containing protein</fullName>
    </recommendedName>
</protein>
<accession>A0A9W4RNX7</accession>
<keyword evidence="3" id="KW-0819">tRNA processing</keyword>
<evidence type="ECO:0000313" key="9">
    <source>
        <dbReference type="EMBL" id="CAI0644762.1"/>
    </source>
</evidence>
<dbReference type="PROSITE" id="PS51891">
    <property type="entry name" value="CENP_V_GFA"/>
    <property type="match status" value="1"/>
</dbReference>
<dbReference type="InterPro" id="IPR055079">
    <property type="entry name" value="POP1_C"/>
</dbReference>
<evidence type="ECO:0000256" key="5">
    <source>
        <dbReference type="ARBA" id="ARBA00022833"/>
    </source>
</evidence>
<evidence type="ECO:0000256" key="2">
    <source>
        <dbReference type="ARBA" id="ARBA00005495"/>
    </source>
</evidence>
<reference evidence="9" key="1">
    <citation type="submission" date="2022-08" db="EMBL/GenBank/DDBJ databases">
        <authorList>
            <person name="Giroux E."/>
            <person name="Giroux E."/>
        </authorList>
    </citation>
    <scope>NUCLEOTIDE SEQUENCE</scope>
    <source>
        <strain evidence="9">H1091258</strain>
    </source>
</reference>
<proteinExistence type="inferred from homology"/>
<sequence length="1090" mass="121032">MSTAASKSKPLKSAFANKRKQGPPGDNGGNGGGGGGGGWAAKRVKIRQDREIVAQQSEAALKDGELDLQAFLNAREFEIKALEESMRHTKGEATSRAFQQVPRGMRRRTASHNAKRVPKRLRRRALKEMTEDNTPVVISRRRKPKTTRARIRAETAKRLGFLAEKKRRRQMKAAKAKAQDGEAAGAPKVTVTTRAPRPKIRRNELNEPPKRKSKFRKRQINKTWLPTHLWHAKRARMTEPKNPLWRFAIPLTPNEKTYRATHRAQGEKGVVAWDTSYTSTIGLYGFAKSVEQVLRKIGVAQESCWNDKGAMWRAGTRHWTGFLSKETRHNRRDICPATIIWNPEAVLKPSAPEAEAQSSKTQRQVFLRVHPSAFLEVFTELLRLVKMHTPRPYIEDLRFEIGSIELTGPASTETLLGILHPYHTKEQSEEKHAEIFSGLTSVMSPATLPANATLGFSVLDPRLRYPPKRVGQPDPDDTVAQSKSLDLLAKWPSDVDLKPYGLFHRDSRASATRLPSQKSVDRRKGARRPGTVLEVSDVDPPIPVLLLASRAGTGNQVQGNWTLLAPWRCIQPIWHSLVHFPLSSGGNPRFSGLNEIRQVAFERNLPCFPFDHLGTNAGAEWELEERAKRKRDWERRPKSKRVAWESLDLGAGRKGEVGDGFACDIEYLFTESKPEAQAAPSSDEMDVDEASPEKQAPENAAKQKSLQTLIRIRKEAFRACTTLPNPAPLPPRSIINVNISMLSRGVATACARVYRLPSRPQPALPASSVEVPATVPPPPKSINGLPADLRSQWLATLPTTQAKPPSSQQQRLPRNADLQTRKKLLAQTLVTAPPPDGTQQKPNQTDMNGHPLVPNEDDLIGFVTTGAYSLSEGRATAMGCLSAERAAEALRKGGKREGVLCIVRNAGESVGWIARWDVLCLCGSIRYRVNFPPTHDFISACQTCQCTQCRRSTGSLFFPIHMVPKSAFTFLTTPTPPTLESFRATPGAERCFCGDCGSFLFWRSDASDTIDLAVGCIDPEYLFGEEQRVSDNTAREASRQGKRNEGFGRALAGAVTHMWCANEIAGVTDGMLRGKKMERDSKHGVVLYED</sequence>
<dbReference type="InterPro" id="IPR009723">
    <property type="entry name" value="Pop1_N"/>
</dbReference>